<evidence type="ECO:0000256" key="1">
    <source>
        <dbReference type="SAM" id="MobiDB-lite"/>
    </source>
</evidence>
<accession>A0A3A9VWX3</accession>
<dbReference type="Proteomes" id="UP000268652">
    <property type="component" value="Unassembled WGS sequence"/>
</dbReference>
<dbReference type="RefSeq" id="WP_120699299.1">
    <property type="nucleotide sequence ID" value="NZ_RBDX01000026.1"/>
</dbReference>
<dbReference type="PROSITE" id="PS50943">
    <property type="entry name" value="HTH_CROC1"/>
    <property type="match status" value="1"/>
</dbReference>
<protein>
    <submittedName>
        <fullName evidence="3">XRE family transcriptional regulator</fullName>
    </submittedName>
</protein>
<evidence type="ECO:0000313" key="3">
    <source>
        <dbReference type="EMBL" id="RKN05491.1"/>
    </source>
</evidence>
<dbReference type="OrthoDB" id="3865941at2"/>
<keyword evidence="5" id="KW-1185">Reference proteome</keyword>
<dbReference type="SMART" id="SM00530">
    <property type="entry name" value="HTH_XRE"/>
    <property type="match status" value="1"/>
</dbReference>
<name>A0A3A9VWX3_9ACTN</name>
<feature type="domain" description="HTH cro/C1-type" evidence="2">
    <location>
        <begin position="43"/>
        <end position="88"/>
    </location>
</feature>
<evidence type="ECO:0000313" key="5">
    <source>
        <dbReference type="Proteomes" id="UP000268652"/>
    </source>
</evidence>
<organism evidence="3 6">
    <name type="scientific">Streptomyces radicis</name>
    <dbReference type="NCBI Taxonomy" id="1750517"/>
    <lineage>
        <taxon>Bacteria</taxon>
        <taxon>Bacillati</taxon>
        <taxon>Actinomycetota</taxon>
        <taxon>Actinomycetes</taxon>
        <taxon>Kitasatosporales</taxon>
        <taxon>Streptomycetaceae</taxon>
        <taxon>Streptomyces</taxon>
    </lineage>
</organism>
<dbReference type="GO" id="GO:0003677">
    <property type="term" value="F:DNA binding"/>
    <property type="evidence" value="ECO:0007669"/>
    <property type="project" value="InterPro"/>
</dbReference>
<gene>
    <name evidence="4" type="ORF">D7318_24115</name>
    <name evidence="3" type="ORF">D7319_24750</name>
</gene>
<dbReference type="Gene3D" id="1.10.260.40">
    <property type="entry name" value="lambda repressor-like DNA-binding domains"/>
    <property type="match status" value="1"/>
</dbReference>
<dbReference type="EMBL" id="RBDX01000026">
    <property type="protein sequence ID" value="RKN05491.1"/>
    <property type="molecule type" value="Genomic_DNA"/>
</dbReference>
<evidence type="ECO:0000313" key="4">
    <source>
        <dbReference type="EMBL" id="RKN17360.1"/>
    </source>
</evidence>
<evidence type="ECO:0000259" key="2">
    <source>
        <dbReference type="PROSITE" id="PS50943"/>
    </source>
</evidence>
<dbReference type="SUPFAM" id="SSF47413">
    <property type="entry name" value="lambda repressor-like DNA-binding domains"/>
    <property type="match status" value="1"/>
</dbReference>
<dbReference type="InterPro" id="IPR010982">
    <property type="entry name" value="Lambda_DNA-bd_dom_sf"/>
</dbReference>
<proteinExistence type="predicted"/>
<dbReference type="AlphaFoldDB" id="A0A3A9VWX3"/>
<sequence length="470" mass="49403">MRNHPEQLVIPRDLWEREAVRRALAERDVGMLFRHFRRYTGASQTAVGARVGLAQSDVSEIERGIRAVTSIDVLTRVAVGLGIPLSRLGLGGPPSATPPPRDADRAGSAATLAAADREDDVRRRDLMAGALGLGAGLTVGAGASAAADPGTGDPAAAMERALFEPLDVPPARLADLHASLSGARQDFVDARYSALGTALPGLIATAEATRDATTGRARERAQAVVARSYVLATELAVKQHSEAAWATADRALTAARASGDPRPVGEAARVLAITMRRAGRSRSAVDFLARTSASLEPTNGSDATKAEARAARVCLLLTAAYTAASGQTRGTALDLLAEAEEIAERLPDGPARGGLFTIAASPAECAMYRISTYNALGSPDEGVPYVRRVVSGRLPTTERVARFATDTARMWHQLGDGTRAFAALQTIERTAPEELRRPALRGLTLDLLYGPRSIPGLRSFALRTGALAAD</sequence>
<comment type="caution">
    <text evidence="3">The sequence shown here is derived from an EMBL/GenBank/DDBJ whole genome shotgun (WGS) entry which is preliminary data.</text>
</comment>
<dbReference type="CDD" id="cd00093">
    <property type="entry name" value="HTH_XRE"/>
    <property type="match status" value="1"/>
</dbReference>
<feature type="region of interest" description="Disordered" evidence="1">
    <location>
        <begin position="88"/>
        <end position="107"/>
    </location>
</feature>
<dbReference type="InterPro" id="IPR001387">
    <property type="entry name" value="Cro/C1-type_HTH"/>
</dbReference>
<reference evidence="5 6" key="1">
    <citation type="submission" date="2018-09" db="EMBL/GenBank/DDBJ databases">
        <title>Streptomyces sp. nov. DS1-2, an endophytic actinomycete isolated from roots of Dendrobium scabrilingue.</title>
        <authorList>
            <person name="Kuncharoen N."/>
            <person name="Kudo T."/>
            <person name="Ohkuma M."/>
            <person name="Yuki M."/>
            <person name="Tanasupawat S."/>
        </authorList>
    </citation>
    <scope>NUCLEOTIDE SEQUENCE [LARGE SCALE GENOMIC DNA]</scope>
    <source>
        <strain evidence="3 6">AZ1-7</strain>
        <strain evidence="4 5">DS1-2</strain>
    </source>
</reference>
<dbReference type="Pfam" id="PF13560">
    <property type="entry name" value="HTH_31"/>
    <property type="match status" value="1"/>
</dbReference>
<dbReference type="Proteomes" id="UP000275024">
    <property type="component" value="Unassembled WGS sequence"/>
</dbReference>
<dbReference type="EMBL" id="RBDY01000024">
    <property type="protein sequence ID" value="RKN17360.1"/>
    <property type="molecule type" value="Genomic_DNA"/>
</dbReference>
<evidence type="ECO:0000313" key="6">
    <source>
        <dbReference type="Proteomes" id="UP000275024"/>
    </source>
</evidence>